<dbReference type="eggNOG" id="COG0330">
    <property type="taxonomic scope" value="Bacteria"/>
</dbReference>
<evidence type="ECO:0000313" key="3">
    <source>
        <dbReference type="EMBL" id="EDX71142.1"/>
    </source>
</evidence>
<feature type="region of interest" description="Disordered" evidence="1">
    <location>
        <begin position="364"/>
        <end position="384"/>
    </location>
</feature>
<dbReference type="CDD" id="cd00060">
    <property type="entry name" value="FHA"/>
    <property type="match status" value="1"/>
</dbReference>
<dbReference type="SMART" id="SM00244">
    <property type="entry name" value="PHB"/>
    <property type="match status" value="1"/>
</dbReference>
<dbReference type="EMBL" id="DS989876">
    <property type="protein sequence ID" value="EDX71142.1"/>
    <property type="molecule type" value="Genomic_DNA"/>
</dbReference>
<sequence>MSSTTSPLIQTLNPERWVGWSMDFIGAGYTGLLVKNGKFVRKLKPGRHFSFALPLLEQCELVLVDSKIRNLEILSQGDFLSRDQYLINISLNVMYQVVDARRVALELSDPIAALTSAVKDSLGVAVGQLRMEQLVNQGRVHIRQYLLDHAEISYSLGFALEDVRVSDINFPQTRGIIRQVEGMSARQEAEHEAALKMQIAEASRPVIPPPPIQHVNIVAPQSSNGNPAAFGTSPQPNSLPSAGESPANLPVRDKPVLAPTIIAQPASGVQAHLVHNASGATFNLSASTCTIGREPNNTLVLDDGLSSRYHAQITQSRDAQGQIQYQLIDVGSSNGTFVNGQRLTPHQPCTLTPGNIIRIGNQEWTFSRPHPPAPSPKSGRGGVG</sequence>
<dbReference type="AlphaFoldDB" id="B4W3W7"/>
<dbReference type="PROSITE" id="PS50006">
    <property type="entry name" value="FHA_DOMAIN"/>
    <property type="match status" value="1"/>
</dbReference>
<dbReference type="InterPro" id="IPR001107">
    <property type="entry name" value="Band_7"/>
</dbReference>
<dbReference type="Pfam" id="PF00498">
    <property type="entry name" value="FHA"/>
    <property type="match status" value="1"/>
</dbReference>
<evidence type="ECO:0000256" key="1">
    <source>
        <dbReference type="SAM" id="MobiDB-lite"/>
    </source>
</evidence>
<accession>B4W3W7</accession>
<evidence type="ECO:0000259" key="2">
    <source>
        <dbReference type="PROSITE" id="PS50006"/>
    </source>
</evidence>
<dbReference type="SMART" id="SM00240">
    <property type="entry name" value="FHA"/>
    <property type="match status" value="1"/>
</dbReference>
<dbReference type="Proteomes" id="UP000003835">
    <property type="component" value="Unassembled WGS sequence"/>
</dbReference>
<feature type="region of interest" description="Disordered" evidence="1">
    <location>
        <begin position="221"/>
        <end position="250"/>
    </location>
</feature>
<dbReference type="SUPFAM" id="SSF49879">
    <property type="entry name" value="SMAD/FHA domain"/>
    <property type="match status" value="1"/>
</dbReference>
<proteinExistence type="predicted"/>
<dbReference type="InterPro" id="IPR036013">
    <property type="entry name" value="Band_7/SPFH_dom_sf"/>
</dbReference>
<dbReference type="PANTHER" id="PTHR23308">
    <property type="entry name" value="NUCLEAR INHIBITOR OF PROTEIN PHOSPHATASE-1"/>
    <property type="match status" value="1"/>
</dbReference>
<keyword evidence="4" id="KW-1185">Reference proteome</keyword>
<dbReference type="eggNOG" id="COG1716">
    <property type="taxonomic scope" value="Bacteria"/>
</dbReference>
<dbReference type="Pfam" id="PF01145">
    <property type="entry name" value="Band_7"/>
    <property type="match status" value="1"/>
</dbReference>
<dbReference type="Gene3D" id="2.60.200.20">
    <property type="match status" value="1"/>
</dbReference>
<feature type="compositionally biased region" description="Polar residues" evidence="1">
    <location>
        <begin position="221"/>
        <end position="240"/>
    </location>
</feature>
<dbReference type="InterPro" id="IPR050923">
    <property type="entry name" value="Cell_Proc_Reg/RNA_Proc"/>
</dbReference>
<dbReference type="STRING" id="118168.MC7420_4329"/>
<dbReference type="RefSeq" id="WP_006106057.1">
    <property type="nucleotide sequence ID" value="NZ_DS989876.1"/>
</dbReference>
<feature type="domain" description="FHA" evidence="2">
    <location>
        <begin position="289"/>
        <end position="343"/>
    </location>
</feature>
<organism evidence="3 4">
    <name type="scientific">Coleofasciculus chthonoplastes PCC 7420</name>
    <dbReference type="NCBI Taxonomy" id="118168"/>
    <lineage>
        <taxon>Bacteria</taxon>
        <taxon>Bacillati</taxon>
        <taxon>Cyanobacteriota</taxon>
        <taxon>Cyanophyceae</taxon>
        <taxon>Coleofasciculales</taxon>
        <taxon>Coleofasciculaceae</taxon>
        <taxon>Coleofasciculus</taxon>
    </lineage>
</organism>
<dbReference type="SUPFAM" id="SSF117892">
    <property type="entry name" value="Band 7/SPFH domain"/>
    <property type="match status" value="1"/>
</dbReference>
<dbReference type="HOGENOM" id="CLU_747665_0_0_3"/>
<gene>
    <name evidence="3" type="ORF">MC7420_4329</name>
</gene>
<dbReference type="OrthoDB" id="440096at2"/>
<dbReference type="InterPro" id="IPR000253">
    <property type="entry name" value="FHA_dom"/>
</dbReference>
<protein>
    <submittedName>
        <fullName evidence="3">FHA domain protein</fullName>
    </submittedName>
</protein>
<evidence type="ECO:0000313" key="4">
    <source>
        <dbReference type="Proteomes" id="UP000003835"/>
    </source>
</evidence>
<reference evidence="3 4" key="1">
    <citation type="submission" date="2008-07" db="EMBL/GenBank/DDBJ databases">
        <authorList>
            <person name="Tandeau de Marsac N."/>
            <person name="Ferriera S."/>
            <person name="Johnson J."/>
            <person name="Kravitz S."/>
            <person name="Beeson K."/>
            <person name="Sutton G."/>
            <person name="Rogers Y.-H."/>
            <person name="Friedman R."/>
            <person name="Frazier M."/>
            <person name="Venter J.C."/>
        </authorList>
    </citation>
    <scope>NUCLEOTIDE SEQUENCE [LARGE SCALE GENOMIC DNA]</scope>
    <source>
        <strain evidence="3 4">PCC 7420</strain>
    </source>
</reference>
<dbReference type="InterPro" id="IPR008984">
    <property type="entry name" value="SMAD_FHA_dom_sf"/>
</dbReference>
<dbReference type="Gene3D" id="3.30.479.30">
    <property type="entry name" value="Band 7 domain"/>
    <property type="match status" value="1"/>
</dbReference>
<name>B4W3W7_9CYAN</name>